<keyword evidence="2 4" id="KW-0863">Zinc-finger</keyword>
<gene>
    <name evidence="7" type="ORF">HHI36_014315</name>
</gene>
<dbReference type="EMBL" id="JABFTP020000062">
    <property type="protein sequence ID" value="KAL3272854.1"/>
    <property type="molecule type" value="Genomic_DNA"/>
</dbReference>
<dbReference type="GO" id="GO:0008170">
    <property type="term" value="F:N-methyltransferase activity"/>
    <property type="evidence" value="ECO:0007669"/>
    <property type="project" value="UniProtKB-ARBA"/>
</dbReference>
<dbReference type="Pfam" id="PF01753">
    <property type="entry name" value="zf-MYND"/>
    <property type="match status" value="1"/>
</dbReference>
<dbReference type="CDD" id="cd20071">
    <property type="entry name" value="SET_SMYD"/>
    <property type="match status" value="1"/>
</dbReference>
<dbReference type="Gene3D" id="6.10.140.2220">
    <property type="match status" value="2"/>
</dbReference>
<dbReference type="GO" id="GO:0008270">
    <property type="term" value="F:zinc ion binding"/>
    <property type="evidence" value="ECO:0007669"/>
    <property type="project" value="UniProtKB-KW"/>
</dbReference>
<dbReference type="Gene3D" id="1.10.220.160">
    <property type="match status" value="1"/>
</dbReference>
<reference evidence="7 8" key="1">
    <citation type="journal article" date="2021" name="BMC Biol.">
        <title>Horizontally acquired antibacterial genes associated with adaptive radiation of ladybird beetles.</title>
        <authorList>
            <person name="Li H.S."/>
            <person name="Tang X.F."/>
            <person name="Huang Y.H."/>
            <person name="Xu Z.Y."/>
            <person name="Chen M.L."/>
            <person name="Du X.Y."/>
            <person name="Qiu B.Y."/>
            <person name="Chen P.T."/>
            <person name="Zhang W."/>
            <person name="Slipinski A."/>
            <person name="Escalona H.E."/>
            <person name="Waterhouse R.M."/>
            <person name="Zwick A."/>
            <person name="Pang H."/>
        </authorList>
    </citation>
    <scope>NUCLEOTIDE SEQUENCE [LARGE SCALE GENOMIC DNA]</scope>
    <source>
        <strain evidence="7">SYSU2018</strain>
    </source>
</reference>
<dbReference type="Gene3D" id="2.170.270.10">
    <property type="entry name" value="SET domain"/>
    <property type="match status" value="1"/>
</dbReference>
<evidence type="ECO:0000259" key="5">
    <source>
        <dbReference type="PROSITE" id="PS50280"/>
    </source>
</evidence>
<accession>A0ABD2N3G8</accession>
<organism evidence="7 8">
    <name type="scientific">Cryptolaemus montrouzieri</name>
    <dbReference type="NCBI Taxonomy" id="559131"/>
    <lineage>
        <taxon>Eukaryota</taxon>
        <taxon>Metazoa</taxon>
        <taxon>Ecdysozoa</taxon>
        <taxon>Arthropoda</taxon>
        <taxon>Hexapoda</taxon>
        <taxon>Insecta</taxon>
        <taxon>Pterygota</taxon>
        <taxon>Neoptera</taxon>
        <taxon>Endopterygota</taxon>
        <taxon>Coleoptera</taxon>
        <taxon>Polyphaga</taxon>
        <taxon>Cucujiformia</taxon>
        <taxon>Coccinelloidea</taxon>
        <taxon>Coccinellidae</taxon>
        <taxon>Scymninae</taxon>
        <taxon>Scymnini</taxon>
        <taxon>Cryptolaemus</taxon>
    </lineage>
</organism>
<feature type="domain" description="SET" evidence="5">
    <location>
        <begin position="43"/>
        <end position="300"/>
    </location>
</feature>
<dbReference type="Pfam" id="PF00856">
    <property type="entry name" value="SET"/>
    <property type="match status" value="1"/>
</dbReference>
<sequence length="551" mass="63520">MSDNLCALCEKPAERKCSSCKFVHYCTVEHQKEHWKEHKKVCRPYEISTSEELGRHIVATRDLERGDVIFSEIPLIFGPKPHLIESGPVPCVGCCKILNQDIADQCEDCLWPCCSRECDGLKDPSRHALECKILRLRQGGIQSAKTFYDYFRFDILIILRALLLQKTNTEKWNQLMELEAHLGKRGQGSKIHRIIDEKVKYLQTHYLNPLKAYEQEIKKTIIPTVDTKTLHKIYGILDVNATELTDDIDAEILYLTASLIEHNCTPNTIQTIENANNKYRIIFRAALPIKKGEHITSMYTHILWGTISRREHLWERKYFRCTCNRCKDPTEFGTNLSGLKCMGTEKQPCGGLQLPVNPTEQNPSWTCDKCKISLPNEDVMEFVNHLGSEVDKILSKQPDLKELEDMLGKLLVFLHSNHYHVYTIKHSLVQLYGRNGQVTEDILMKKVEMCDELLGITKKLDPGNARLSMYLAVLLNELYMGKFGLLERKFTKDTKENFSEDVDNIKKILREASEALKYEIGSASGEKLNEVICMNEINFLKWMRENEMANK</sequence>
<evidence type="ECO:0000256" key="3">
    <source>
        <dbReference type="ARBA" id="ARBA00022833"/>
    </source>
</evidence>
<evidence type="ECO:0000256" key="4">
    <source>
        <dbReference type="PROSITE-ProRule" id="PRU00134"/>
    </source>
</evidence>
<protein>
    <recommendedName>
        <fullName evidence="9">Protein msta</fullName>
    </recommendedName>
</protein>
<dbReference type="InterPro" id="IPR002893">
    <property type="entry name" value="Znf_MYND"/>
</dbReference>
<feature type="domain" description="MYND-type" evidence="6">
    <location>
        <begin position="6"/>
        <end position="42"/>
    </location>
</feature>
<dbReference type="SUPFAM" id="SSF144232">
    <property type="entry name" value="HIT/MYND zinc finger-like"/>
    <property type="match status" value="1"/>
</dbReference>
<dbReference type="GO" id="GO:0008276">
    <property type="term" value="F:protein methyltransferase activity"/>
    <property type="evidence" value="ECO:0007669"/>
    <property type="project" value="UniProtKB-ARBA"/>
</dbReference>
<dbReference type="InterPro" id="IPR046341">
    <property type="entry name" value="SET_dom_sf"/>
</dbReference>
<dbReference type="SUPFAM" id="SSF82199">
    <property type="entry name" value="SET domain"/>
    <property type="match status" value="1"/>
</dbReference>
<evidence type="ECO:0000313" key="7">
    <source>
        <dbReference type="EMBL" id="KAL3272854.1"/>
    </source>
</evidence>
<comment type="caution">
    <text evidence="7">The sequence shown here is derived from an EMBL/GenBank/DDBJ whole genome shotgun (WGS) entry which is preliminary data.</text>
</comment>
<evidence type="ECO:0000256" key="2">
    <source>
        <dbReference type="ARBA" id="ARBA00022771"/>
    </source>
</evidence>
<dbReference type="GO" id="GO:0008757">
    <property type="term" value="F:S-adenosylmethionine-dependent methyltransferase activity"/>
    <property type="evidence" value="ECO:0007669"/>
    <property type="project" value="UniProtKB-ARBA"/>
</dbReference>
<evidence type="ECO:0000259" key="6">
    <source>
        <dbReference type="PROSITE" id="PS50865"/>
    </source>
</evidence>
<keyword evidence="3" id="KW-0862">Zinc</keyword>
<dbReference type="PROSITE" id="PS50280">
    <property type="entry name" value="SET"/>
    <property type="match status" value="1"/>
</dbReference>
<keyword evidence="1" id="KW-0479">Metal-binding</keyword>
<dbReference type="PROSITE" id="PS50865">
    <property type="entry name" value="ZF_MYND_2"/>
    <property type="match status" value="1"/>
</dbReference>
<dbReference type="AlphaFoldDB" id="A0ABD2N3G8"/>
<dbReference type="PANTHER" id="PTHR46455">
    <property type="entry name" value="SET AND MYND DOMAIN CONTAINING, ARTHROPOD-SPECIFIC, MEMBER 4, ISOFORM A"/>
    <property type="match status" value="1"/>
</dbReference>
<proteinExistence type="predicted"/>
<dbReference type="Proteomes" id="UP001516400">
    <property type="component" value="Unassembled WGS sequence"/>
</dbReference>
<dbReference type="PANTHER" id="PTHR46455:SF2">
    <property type="entry name" value="AT24727P"/>
    <property type="match status" value="1"/>
</dbReference>
<evidence type="ECO:0000256" key="1">
    <source>
        <dbReference type="ARBA" id="ARBA00022723"/>
    </source>
</evidence>
<name>A0ABD2N3G8_9CUCU</name>
<evidence type="ECO:0000313" key="8">
    <source>
        <dbReference type="Proteomes" id="UP001516400"/>
    </source>
</evidence>
<dbReference type="InterPro" id="IPR053010">
    <property type="entry name" value="SET_SmydA-8"/>
</dbReference>
<dbReference type="InterPro" id="IPR001214">
    <property type="entry name" value="SET_dom"/>
</dbReference>
<evidence type="ECO:0008006" key="9">
    <source>
        <dbReference type="Google" id="ProtNLM"/>
    </source>
</evidence>
<keyword evidence="8" id="KW-1185">Reference proteome</keyword>
<dbReference type="PROSITE" id="PS01360">
    <property type="entry name" value="ZF_MYND_1"/>
    <property type="match status" value="1"/>
</dbReference>